<feature type="compositionally biased region" description="Low complexity" evidence="3">
    <location>
        <begin position="273"/>
        <end position="287"/>
    </location>
</feature>
<evidence type="ECO:0000313" key="6">
    <source>
        <dbReference type="Proteomes" id="UP000673691"/>
    </source>
</evidence>
<gene>
    <name evidence="5" type="ORF">BJ554DRAFT_6984</name>
</gene>
<evidence type="ECO:0000256" key="2">
    <source>
        <dbReference type="ARBA" id="ARBA00022737"/>
    </source>
</evidence>
<evidence type="ECO:0000256" key="3">
    <source>
        <dbReference type="SAM" id="MobiDB-lite"/>
    </source>
</evidence>
<keyword evidence="1" id="KW-0853">WD repeat</keyword>
<evidence type="ECO:0000313" key="5">
    <source>
        <dbReference type="EMBL" id="KAG5460913.1"/>
    </source>
</evidence>
<evidence type="ECO:0000259" key="4">
    <source>
        <dbReference type="Pfam" id="PF12265"/>
    </source>
</evidence>
<feature type="domain" description="Histone-binding protein RBBP4-like N-terminal" evidence="4">
    <location>
        <begin position="422"/>
        <end position="456"/>
    </location>
</feature>
<keyword evidence="2" id="KW-0677">Repeat</keyword>
<feature type="region of interest" description="Disordered" evidence="3">
    <location>
        <begin position="248"/>
        <end position="287"/>
    </location>
</feature>
<feature type="region of interest" description="Disordered" evidence="3">
    <location>
        <begin position="501"/>
        <end position="532"/>
    </location>
</feature>
<dbReference type="InterPro" id="IPR022052">
    <property type="entry name" value="Histone-bd_RBBP4-like_N"/>
</dbReference>
<dbReference type="EMBL" id="JAEFCI010004491">
    <property type="protein sequence ID" value="KAG5460913.1"/>
    <property type="molecule type" value="Genomic_DNA"/>
</dbReference>
<organism evidence="5 6">
    <name type="scientific">Olpidium bornovanus</name>
    <dbReference type="NCBI Taxonomy" id="278681"/>
    <lineage>
        <taxon>Eukaryota</taxon>
        <taxon>Fungi</taxon>
        <taxon>Fungi incertae sedis</taxon>
        <taxon>Olpidiomycota</taxon>
        <taxon>Olpidiomycotina</taxon>
        <taxon>Olpidiomycetes</taxon>
        <taxon>Olpidiales</taxon>
        <taxon>Olpidiaceae</taxon>
        <taxon>Olpidium</taxon>
    </lineage>
</organism>
<feature type="region of interest" description="Disordered" evidence="3">
    <location>
        <begin position="40"/>
        <end position="65"/>
    </location>
</feature>
<feature type="compositionally biased region" description="Basic and acidic residues" evidence="3">
    <location>
        <begin position="522"/>
        <end position="532"/>
    </location>
</feature>
<accession>A0A8H8DJN9</accession>
<sequence>MARTADAGCAAAGPLTGFRAPSPDRGGVLRFRVGAGGRGAAGMAGGGDAERVNGASSVAEDSAGRADAATARCGARAGESTAADPGSETGNEANATFAVSNRLGKGRVFFGLSCGTVTGWNWEAELAGGAARLTAVQRVPSSPVPTGSRLERETVVRNTYSEDGCLGGSSGAALEINGVTAVPITNGAPIAFAVDVTGGRLDFNALLRQQAQARKLVVRVNVSGAAMTVLLPVRGLLSESLLRLRFGREEEEEGKGKGGRTGVQMNGGEPDEPGANPGGAEAATGAGSCLPSSKDMLTTFLSMRPGQLAAVTFRVHASSCSSSEAFLARGGADSRRPGAHRPGPSAFGSAADFRPGPSMLLPLPLPLLLPLPRTGPGGAALQALAQSDAGWPVSGAPLLLLPTSPRAKFAYCMTVRERIILEEFKIWKKNSPFLYDLVVSRSVDRPTSTLQWLPGVDSYVEFAEVVLPTDSVESRPYDDEKAGCAQRQFVTRCENSQIMVSDVHRDRPQKKKKKKLAAETSPSRRESCTKAT</sequence>
<comment type="caution">
    <text evidence="5">The sequence shown here is derived from an EMBL/GenBank/DDBJ whole genome shotgun (WGS) entry which is preliminary data.</text>
</comment>
<dbReference type="Pfam" id="PF12265">
    <property type="entry name" value="CAF1C_H4-bd"/>
    <property type="match status" value="1"/>
</dbReference>
<feature type="region of interest" description="Disordered" evidence="3">
    <location>
        <begin position="331"/>
        <end position="350"/>
    </location>
</feature>
<protein>
    <recommendedName>
        <fullName evidence="4">Histone-binding protein RBBP4-like N-terminal domain-containing protein</fullName>
    </recommendedName>
</protein>
<dbReference type="InterPro" id="IPR015943">
    <property type="entry name" value="WD40/YVTN_repeat-like_dom_sf"/>
</dbReference>
<keyword evidence="6" id="KW-1185">Reference proteome</keyword>
<evidence type="ECO:0000256" key="1">
    <source>
        <dbReference type="ARBA" id="ARBA00022574"/>
    </source>
</evidence>
<dbReference type="Proteomes" id="UP000673691">
    <property type="component" value="Unassembled WGS sequence"/>
</dbReference>
<name>A0A8H8DJN9_9FUNG</name>
<proteinExistence type="predicted"/>
<dbReference type="Gene3D" id="2.130.10.10">
    <property type="entry name" value="YVTN repeat-like/Quinoprotein amine dehydrogenase"/>
    <property type="match status" value="1"/>
</dbReference>
<dbReference type="AlphaFoldDB" id="A0A8H8DJN9"/>
<reference evidence="5 6" key="1">
    <citation type="journal article" name="Sci. Rep.">
        <title>Genome-scale phylogenetic analyses confirm Olpidium as the closest living zoosporic fungus to the non-flagellated, terrestrial fungi.</title>
        <authorList>
            <person name="Chang Y."/>
            <person name="Rochon D."/>
            <person name="Sekimoto S."/>
            <person name="Wang Y."/>
            <person name="Chovatia M."/>
            <person name="Sandor L."/>
            <person name="Salamov A."/>
            <person name="Grigoriev I.V."/>
            <person name="Stajich J.E."/>
            <person name="Spatafora J.W."/>
        </authorList>
    </citation>
    <scope>NUCLEOTIDE SEQUENCE [LARGE SCALE GENOMIC DNA]</scope>
    <source>
        <strain evidence="5">S191</strain>
    </source>
</reference>